<reference evidence="1" key="1">
    <citation type="journal article" date="2020" name="Stud. Mycol.">
        <title>101 Dothideomycetes genomes: a test case for predicting lifestyles and emergence of pathogens.</title>
        <authorList>
            <person name="Haridas S."/>
            <person name="Albert R."/>
            <person name="Binder M."/>
            <person name="Bloem J."/>
            <person name="Labutti K."/>
            <person name="Salamov A."/>
            <person name="Andreopoulos B."/>
            <person name="Baker S."/>
            <person name="Barry K."/>
            <person name="Bills G."/>
            <person name="Bluhm B."/>
            <person name="Cannon C."/>
            <person name="Castanera R."/>
            <person name="Culley D."/>
            <person name="Daum C."/>
            <person name="Ezra D."/>
            <person name="Gonzalez J."/>
            <person name="Henrissat B."/>
            <person name="Kuo A."/>
            <person name="Liang C."/>
            <person name="Lipzen A."/>
            <person name="Lutzoni F."/>
            <person name="Magnuson J."/>
            <person name="Mondo S."/>
            <person name="Nolan M."/>
            <person name="Ohm R."/>
            <person name="Pangilinan J."/>
            <person name="Park H.-J."/>
            <person name="Ramirez L."/>
            <person name="Alfaro M."/>
            <person name="Sun H."/>
            <person name="Tritt A."/>
            <person name="Yoshinaga Y."/>
            <person name="Zwiers L.-H."/>
            <person name="Turgeon B."/>
            <person name="Goodwin S."/>
            <person name="Spatafora J."/>
            <person name="Crous P."/>
            <person name="Grigoriev I."/>
        </authorList>
    </citation>
    <scope>NUCLEOTIDE SEQUENCE</scope>
    <source>
        <strain evidence="1">CBS 119925</strain>
    </source>
</reference>
<dbReference type="AlphaFoldDB" id="A0A6A6VA18"/>
<gene>
    <name evidence="1" type="ORF">M011DRAFT_71977</name>
</gene>
<organism evidence="1 2">
    <name type="scientific">Sporormia fimetaria CBS 119925</name>
    <dbReference type="NCBI Taxonomy" id="1340428"/>
    <lineage>
        <taxon>Eukaryota</taxon>
        <taxon>Fungi</taxon>
        <taxon>Dikarya</taxon>
        <taxon>Ascomycota</taxon>
        <taxon>Pezizomycotina</taxon>
        <taxon>Dothideomycetes</taxon>
        <taxon>Pleosporomycetidae</taxon>
        <taxon>Pleosporales</taxon>
        <taxon>Sporormiaceae</taxon>
        <taxon>Sporormia</taxon>
    </lineage>
</organism>
<dbReference type="EMBL" id="MU006575">
    <property type="protein sequence ID" value="KAF2746943.1"/>
    <property type="molecule type" value="Genomic_DNA"/>
</dbReference>
<dbReference type="Proteomes" id="UP000799440">
    <property type="component" value="Unassembled WGS sequence"/>
</dbReference>
<proteinExistence type="predicted"/>
<sequence length="168" mass="17961">MSDVEPFPSGPHTVRTALKVSLQPGHAPGPCSGFIRASPAAWNDTPQGYPSDRLILGHSARRAFASSIQSCLSYSKTKERRACLAGLPGTLTLTHPLLVKTVCAPSPDRPLAPHTCTHLLPSFSPPPLYPASPQHLVAHVATLSTSHLFYPAWHTTASSHRATFLLTS</sequence>
<name>A0A6A6VA18_9PLEO</name>
<keyword evidence="2" id="KW-1185">Reference proteome</keyword>
<accession>A0A6A6VA18</accession>
<evidence type="ECO:0000313" key="1">
    <source>
        <dbReference type="EMBL" id="KAF2746943.1"/>
    </source>
</evidence>
<evidence type="ECO:0000313" key="2">
    <source>
        <dbReference type="Proteomes" id="UP000799440"/>
    </source>
</evidence>
<protein>
    <submittedName>
        <fullName evidence="1">Uncharacterized protein</fullName>
    </submittedName>
</protein>